<evidence type="ECO:0000256" key="5">
    <source>
        <dbReference type="ARBA" id="ARBA00022729"/>
    </source>
</evidence>
<dbReference type="Gene3D" id="2.120.10.30">
    <property type="entry name" value="TolB, C-terminal domain"/>
    <property type="match status" value="1"/>
</dbReference>
<keyword evidence="3" id="KW-0597">Phosphoprotein</keyword>
<dbReference type="SUPFAM" id="SSF63829">
    <property type="entry name" value="Calcium-dependent phosphotriesterase"/>
    <property type="match status" value="1"/>
</dbReference>
<evidence type="ECO:0000256" key="1">
    <source>
        <dbReference type="ARBA" id="ARBA00004116"/>
    </source>
</evidence>
<evidence type="ECO:0000256" key="3">
    <source>
        <dbReference type="ARBA" id="ARBA00022553"/>
    </source>
</evidence>
<sequence length="391" mass="43097">MPESNNHDSSSPETQASKTSSSSWPLNFLLFSILGPVAAALLLYQLDSFDPAPLPLHELTQPVAAAPTRNAHILKGLEFLGAGALPGPEDVAYDPKSGLIYTGCADGWVKRVTVSVSAADSVVENWVNTGGRPLGLAHGHNGELLVADTEKGLLRISEDGAVELLTDEAEGVKFKLTDCVDVAKDGMIYFTDASYKYRLKDFILDILEGRPHGRLLSYDPTTKETKVLIHDLYFANGVAVSPDQNYVIFCETAMRRCRKYYLQGEKRGSIENFIDNLPGTPDNIRYDGEGHYWIALATEITPSWNLAFRYPFIRKGLAIMEKYTAGRPNMEKNASVMAVNMEGEPIAHYSDPKLALISSGSKIGKYLYCGSIVYPYIIRFDLEQYPAHSTT</sequence>
<dbReference type="InterPro" id="IPR018119">
    <property type="entry name" value="Strictosidine_synth_cons-reg"/>
</dbReference>
<keyword evidence="8" id="KW-0812">Transmembrane</keyword>
<keyword evidence="8" id="KW-0472">Membrane</keyword>
<dbReference type="PANTHER" id="PTHR10426">
    <property type="entry name" value="STRICTOSIDINE SYNTHASE-RELATED"/>
    <property type="match status" value="1"/>
</dbReference>
<evidence type="ECO:0000313" key="11">
    <source>
        <dbReference type="Proteomes" id="UP001457282"/>
    </source>
</evidence>
<gene>
    <name evidence="10" type="ORF">M0R45_003855</name>
</gene>
<feature type="compositionally biased region" description="Polar residues" evidence="7">
    <location>
        <begin position="7"/>
        <end position="21"/>
    </location>
</feature>
<dbReference type="FunFam" id="2.120.10.30:FF:000073">
    <property type="entry name" value="Protein STRICTOSIDINE SYNTHASE-LIKE 6"/>
    <property type="match status" value="1"/>
</dbReference>
<feature type="region of interest" description="Disordered" evidence="7">
    <location>
        <begin position="1"/>
        <end position="21"/>
    </location>
</feature>
<evidence type="ECO:0000256" key="6">
    <source>
        <dbReference type="ARBA" id="ARBA00023180"/>
    </source>
</evidence>
<dbReference type="Pfam" id="PF20067">
    <property type="entry name" value="SSL_N"/>
    <property type="match status" value="1"/>
</dbReference>
<dbReference type="GO" id="GO:0005773">
    <property type="term" value="C:vacuole"/>
    <property type="evidence" value="ECO:0007669"/>
    <property type="project" value="UniProtKB-SubCell"/>
</dbReference>
<dbReference type="AlphaFoldDB" id="A0AAW1YGE0"/>
<dbReference type="InterPro" id="IPR011042">
    <property type="entry name" value="6-blade_b-propeller_TolB-like"/>
</dbReference>
<dbReference type="GO" id="GO:0016787">
    <property type="term" value="F:hydrolase activity"/>
    <property type="evidence" value="ECO:0007669"/>
    <property type="project" value="TreeGrafter"/>
</dbReference>
<evidence type="ECO:0000256" key="2">
    <source>
        <dbReference type="ARBA" id="ARBA00009191"/>
    </source>
</evidence>
<comment type="subcellular location">
    <subcellularLocation>
        <location evidence="1">Vacuole</location>
    </subcellularLocation>
</comment>
<evidence type="ECO:0000256" key="8">
    <source>
        <dbReference type="SAM" id="Phobius"/>
    </source>
</evidence>
<dbReference type="Proteomes" id="UP001457282">
    <property type="component" value="Unassembled WGS sequence"/>
</dbReference>
<keyword evidence="4" id="KW-0926">Vacuole</keyword>
<protein>
    <recommendedName>
        <fullName evidence="9">Strictosidine synthase conserved region domain-containing protein</fullName>
    </recommendedName>
</protein>
<name>A0AAW1YGE0_RUBAR</name>
<comment type="caution">
    <text evidence="10">The sequence shown here is derived from an EMBL/GenBank/DDBJ whole genome shotgun (WGS) entry which is preliminary data.</text>
</comment>
<reference evidence="10 11" key="1">
    <citation type="journal article" date="2023" name="G3 (Bethesda)">
        <title>A chromosome-length genome assembly and annotation of blackberry (Rubus argutus, cv. 'Hillquist').</title>
        <authorList>
            <person name="Bruna T."/>
            <person name="Aryal R."/>
            <person name="Dudchenko O."/>
            <person name="Sargent D.J."/>
            <person name="Mead D."/>
            <person name="Buti M."/>
            <person name="Cavallini A."/>
            <person name="Hytonen T."/>
            <person name="Andres J."/>
            <person name="Pham M."/>
            <person name="Weisz D."/>
            <person name="Mascagni F."/>
            <person name="Usai G."/>
            <person name="Natali L."/>
            <person name="Bassil N."/>
            <person name="Fernandez G.E."/>
            <person name="Lomsadze A."/>
            <person name="Armour M."/>
            <person name="Olukolu B."/>
            <person name="Poorten T."/>
            <person name="Britton C."/>
            <person name="Davik J."/>
            <person name="Ashrafi H."/>
            <person name="Aiden E.L."/>
            <person name="Borodovsky M."/>
            <person name="Worthington M."/>
        </authorList>
    </citation>
    <scope>NUCLEOTIDE SEQUENCE [LARGE SCALE GENOMIC DNA]</scope>
    <source>
        <strain evidence="10">PI 553951</strain>
    </source>
</reference>
<dbReference type="GO" id="GO:0009753">
    <property type="term" value="P:response to jasmonic acid"/>
    <property type="evidence" value="ECO:0007669"/>
    <property type="project" value="UniProtKB-ARBA"/>
</dbReference>
<keyword evidence="6" id="KW-0325">Glycoprotein</keyword>
<dbReference type="GO" id="GO:0012505">
    <property type="term" value="C:endomembrane system"/>
    <property type="evidence" value="ECO:0007669"/>
    <property type="project" value="TreeGrafter"/>
</dbReference>
<comment type="similarity">
    <text evidence="2">Belongs to the strictosidine synthase family.</text>
</comment>
<keyword evidence="5" id="KW-0732">Signal</keyword>
<proteinExistence type="inferred from homology"/>
<accession>A0AAW1YGE0</accession>
<keyword evidence="11" id="KW-1185">Reference proteome</keyword>
<dbReference type="Pfam" id="PF03088">
    <property type="entry name" value="Str_synth"/>
    <property type="match status" value="1"/>
</dbReference>
<evidence type="ECO:0000313" key="10">
    <source>
        <dbReference type="EMBL" id="KAK9948271.1"/>
    </source>
</evidence>
<dbReference type="PANTHER" id="PTHR10426:SF88">
    <property type="entry name" value="ADIPOCYTE PLASMA MEMBRANE-ASSOCIATED PROTEIN HEMOMUCIN-RELATED"/>
    <property type="match status" value="1"/>
</dbReference>
<evidence type="ECO:0000256" key="7">
    <source>
        <dbReference type="SAM" id="MobiDB-lite"/>
    </source>
</evidence>
<evidence type="ECO:0000259" key="9">
    <source>
        <dbReference type="Pfam" id="PF03088"/>
    </source>
</evidence>
<keyword evidence="8" id="KW-1133">Transmembrane helix</keyword>
<dbReference type="EMBL" id="JBEDUW010000001">
    <property type="protein sequence ID" value="KAK9948271.1"/>
    <property type="molecule type" value="Genomic_DNA"/>
</dbReference>
<feature type="domain" description="Strictosidine synthase conserved region" evidence="9">
    <location>
        <begin position="179"/>
        <end position="264"/>
    </location>
</feature>
<evidence type="ECO:0000256" key="4">
    <source>
        <dbReference type="ARBA" id="ARBA00022554"/>
    </source>
</evidence>
<organism evidence="10 11">
    <name type="scientific">Rubus argutus</name>
    <name type="common">Southern blackberry</name>
    <dbReference type="NCBI Taxonomy" id="59490"/>
    <lineage>
        <taxon>Eukaryota</taxon>
        <taxon>Viridiplantae</taxon>
        <taxon>Streptophyta</taxon>
        <taxon>Embryophyta</taxon>
        <taxon>Tracheophyta</taxon>
        <taxon>Spermatophyta</taxon>
        <taxon>Magnoliopsida</taxon>
        <taxon>eudicotyledons</taxon>
        <taxon>Gunneridae</taxon>
        <taxon>Pentapetalae</taxon>
        <taxon>rosids</taxon>
        <taxon>fabids</taxon>
        <taxon>Rosales</taxon>
        <taxon>Rosaceae</taxon>
        <taxon>Rosoideae</taxon>
        <taxon>Rosoideae incertae sedis</taxon>
        <taxon>Rubus</taxon>
    </lineage>
</organism>
<feature type="transmembrane region" description="Helical" evidence="8">
    <location>
        <begin position="24"/>
        <end position="44"/>
    </location>
</feature>